<evidence type="ECO:0000313" key="11">
    <source>
        <dbReference type="Proteomes" id="UP000518300"/>
    </source>
</evidence>
<dbReference type="InterPro" id="IPR017800">
    <property type="entry name" value="ADOP"/>
</dbReference>
<accession>A0A848LSQ6</accession>
<dbReference type="InterPro" id="IPR050250">
    <property type="entry name" value="Macrolide_Exporter_MacB"/>
</dbReference>
<reference evidence="10 11" key="1">
    <citation type="submission" date="2020-04" db="EMBL/GenBank/DDBJ databases">
        <title>Draft genome of Pyxidicoccus fallax type strain.</title>
        <authorList>
            <person name="Whitworth D.E."/>
        </authorList>
    </citation>
    <scope>NUCLEOTIDE SEQUENCE [LARGE SCALE GENOMIC DNA]</scope>
    <source>
        <strain evidence="10 11">DSM 14698</strain>
    </source>
</reference>
<keyword evidence="5 7" id="KW-0472">Membrane</keyword>
<feature type="transmembrane region" description="Helical" evidence="7">
    <location>
        <begin position="271"/>
        <end position="295"/>
    </location>
</feature>
<feature type="transmembrane region" description="Helical" evidence="7">
    <location>
        <begin position="417"/>
        <end position="437"/>
    </location>
</feature>
<feature type="domain" description="MacB-like periplasmic core" evidence="9">
    <location>
        <begin position="426"/>
        <end position="603"/>
    </location>
</feature>
<evidence type="ECO:0000256" key="5">
    <source>
        <dbReference type="ARBA" id="ARBA00023136"/>
    </source>
</evidence>
<feature type="domain" description="ABC3 transporter permease C-terminal" evidence="8">
    <location>
        <begin position="278"/>
        <end position="395"/>
    </location>
</feature>
<name>A0A848LSQ6_9BACT</name>
<keyword evidence="4 7" id="KW-1133">Transmembrane helix</keyword>
<dbReference type="InterPro" id="IPR025857">
    <property type="entry name" value="MacB_PCD"/>
</dbReference>
<evidence type="ECO:0000256" key="7">
    <source>
        <dbReference type="SAM" id="Phobius"/>
    </source>
</evidence>
<protein>
    <submittedName>
        <fullName evidence="10">ABC transporter permease</fullName>
    </submittedName>
</protein>
<evidence type="ECO:0000256" key="3">
    <source>
        <dbReference type="ARBA" id="ARBA00022692"/>
    </source>
</evidence>
<organism evidence="10 11">
    <name type="scientific">Pyxidicoccus fallax</name>
    <dbReference type="NCBI Taxonomy" id="394095"/>
    <lineage>
        <taxon>Bacteria</taxon>
        <taxon>Pseudomonadati</taxon>
        <taxon>Myxococcota</taxon>
        <taxon>Myxococcia</taxon>
        <taxon>Myxococcales</taxon>
        <taxon>Cystobacterineae</taxon>
        <taxon>Myxococcaceae</taxon>
        <taxon>Pyxidicoccus</taxon>
    </lineage>
</organism>
<feature type="transmembrane region" description="Helical" evidence="7">
    <location>
        <begin position="322"/>
        <end position="348"/>
    </location>
</feature>
<dbReference type="Pfam" id="PF02687">
    <property type="entry name" value="FtsX"/>
    <property type="match status" value="1"/>
</dbReference>
<dbReference type="RefSeq" id="WP_169349875.1">
    <property type="nucleotide sequence ID" value="NZ_JABBJJ010000260.1"/>
</dbReference>
<feature type="transmembrane region" description="Helical" evidence="7">
    <location>
        <begin position="368"/>
        <end position="389"/>
    </location>
</feature>
<keyword evidence="11" id="KW-1185">Reference proteome</keyword>
<evidence type="ECO:0000256" key="2">
    <source>
        <dbReference type="ARBA" id="ARBA00022475"/>
    </source>
</evidence>
<evidence type="ECO:0000256" key="6">
    <source>
        <dbReference type="ARBA" id="ARBA00038076"/>
    </source>
</evidence>
<dbReference type="InterPro" id="IPR003838">
    <property type="entry name" value="ABC3_permease_C"/>
</dbReference>
<evidence type="ECO:0000259" key="9">
    <source>
        <dbReference type="Pfam" id="PF12704"/>
    </source>
</evidence>
<feature type="transmembrane region" description="Helical" evidence="7">
    <location>
        <begin position="21"/>
        <end position="43"/>
    </location>
</feature>
<evidence type="ECO:0000313" key="10">
    <source>
        <dbReference type="EMBL" id="NMO20662.1"/>
    </source>
</evidence>
<evidence type="ECO:0000256" key="1">
    <source>
        <dbReference type="ARBA" id="ARBA00004651"/>
    </source>
</evidence>
<dbReference type="PANTHER" id="PTHR30572:SF4">
    <property type="entry name" value="ABC TRANSPORTER PERMEASE YTRF"/>
    <property type="match status" value="1"/>
</dbReference>
<evidence type="ECO:0000256" key="4">
    <source>
        <dbReference type="ARBA" id="ARBA00022989"/>
    </source>
</evidence>
<dbReference type="Pfam" id="PF12704">
    <property type="entry name" value="MacB_PCD"/>
    <property type="match status" value="2"/>
</dbReference>
<comment type="similarity">
    <text evidence="6">Belongs to the ABC-4 integral membrane protein family.</text>
</comment>
<keyword evidence="2" id="KW-1003">Cell membrane</keyword>
<sequence length="604" mass="64228">MDTVGQDLRQAFRKLLKSPGFLCIAVLTLSLGLGANTAIFSVVNAVLLRALPFADADNLVRVLHVSQRGGSMPSSGLDFLDMQAQNRSFSGMAGVDPTDLSLTGPGGDPERLQGAQVTAGFFQVLGVQPQLGRGFQADEDQPGRSKVVVLGHTLWKRRYGGDPGILGRTITVGGEPYTVVGVARPGFAFPSQAQLWIPLIWEGSAIDPMNRGGHFLSAYGRLKPGVTREQADADLRAISKRLEEQYPESHTGLTTQLKPLREELVGDVEPALLVLLSAVGVVLLIACANLSNLLLARAVSREGEISVRLALGASRGRIIRQLLLESLVLALVGAGGGLLLAAWGLDLLVMLAPRDLPRLEEVSIDGRVLAFTFVLGLATSFLFGLVPALQTSRVELNRVLRESGKGGGGGGHRTRHLLVVTETALAVVLLVGAGLLMKSFIRLQQVDPGFKADHVLALDLALPETTYPWASPAVQTFYDTLLERVRSLPGVKQAGAAFHVPLAGGSMTSTIRDLSRPPPSPGEEKRTDVRIVTPGALETLRIPLVRGRLLTAQDGVEEGTRAVLVSEEAARRIWPGEDPIGRTVEIGVNFGLGRFGGQVVGVVG</sequence>
<comment type="caution">
    <text evidence="10">The sequence shown here is derived from an EMBL/GenBank/DDBJ whole genome shotgun (WGS) entry which is preliminary data.</text>
</comment>
<comment type="subcellular location">
    <subcellularLocation>
        <location evidence="1">Cell membrane</location>
        <topology evidence="1">Multi-pass membrane protein</topology>
    </subcellularLocation>
</comment>
<dbReference type="GO" id="GO:0005886">
    <property type="term" value="C:plasma membrane"/>
    <property type="evidence" value="ECO:0007669"/>
    <property type="project" value="UniProtKB-SubCell"/>
</dbReference>
<feature type="non-terminal residue" evidence="10">
    <location>
        <position position="604"/>
    </location>
</feature>
<dbReference type="PANTHER" id="PTHR30572">
    <property type="entry name" value="MEMBRANE COMPONENT OF TRANSPORTER-RELATED"/>
    <property type="match status" value="1"/>
</dbReference>
<dbReference type="Proteomes" id="UP000518300">
    <property type="component" value="Unassembled WGS sequence"/>
</dbReference>
<dbReference type="EMBL" id="JABBJJ010000260">
    <property type="protein sequence ID" value="NMO20662.1"/>
    <property type="molecule type" value="Genomic_DNA"/>
</dbReference>
<keyword evidence="3 7" id="KW-0812">Transmembrane</keyword>
<dbReference type="GO" id="GO:0022857">
    <property type="term" value="F:transmembrane transporter activity"/>
    <property type="evidence" value="ECO:0007669"/>
    <property type="project" value="TreeGrafter"/>
</dbReference>
<dbReference type="NCBIfam" id="TIGR03434">
    <property type="entry name" value="ADOP"/>
    <property type="match status" value="1"/>
</dbReference>
<proteinExistence type="inferred from homology"/>
<dbReference type="AlphaFoldDB" id="A0A848LSQ6"/>
<evidence type="ECO:0000259" key="8">
    <source>
        <dbReference type="Pfam" id="PF02687"/>
    </source>
</evidence>
<feature type="domain" description="MacB-like periplasmic core" evidence="9">
    <location>
        <begin position="24"/>
        <end position="237"/>
    </location>
</feature>
<gene>
    <name evidence="10" type="ORF">HG543_38285</name>
</gene>